<reference evidence="1" key="2">
    <citation type="journal article" date="2015" name="Fish Shellfish Immunol.">
        <title>Early steps in the European eel (Anguilla anguilla)-Vibrio vulnificus interaction in the gills: Role of the RtxA13 toxin.</title>
        <authorList>
            <person name="Callol A."/>
            <person name="Pajuelo D."/>
            <person name="Ebbesson L."/>
            <person name="Teles M."/>
            <person name="MacKenzie S."/>
            <person name="Amaro C."/>
        </authorList>
    </citation>
    <scope>NUCLEOTIDE SEQUENCE</scope>
</reference>
<proteinExistence type="predicted"/>
<reference evidence="1" key="1">
    <citation type="submission" date="2014-11" db="EMBL/GenBank/DDBJ databases">
        <authorList>
            <person name="Amaro Gonzalez C."/>
        </authorList>
    </citation>
    <scope>NUCLEOTIDE SEQUENCE</scope>
</reference>
<name>A0A0E9QE29_ANGAN</name>
<dbReference type="EMBL" id="GBXM01093441">
    <property type="protein sequence ID" value="JAH15136.1"/>
    <property type="molecule type" value="Transcribed_RNA"/>
</dbReference>
<protein>
    <submittedName>
        <fullName evidence="1">Uncharacterized protein</fullName>
    </submittedName>
</protein>
<organism evidence="1">
    <name type="scientific">Anguilla anguilla</name>
    <name type="common">European freshwater eel</name>
    <name type="synonym">Muraena anguilla</name>
    <dbReference type="NCBI Taxonomy" id="7936"/>
    <lineage>
        <taxon>Eukaryota</taxon>
        <taxon>Metazoa</taxon>
        <taxon>Chordata</taxon>
        <taxon>Craniata</taxon>
        <taxon>Vertebrata</taxon>
        <taxon>Euteleostomi</taxon>
        <taxon>Actinopterygii</taxon>
        <taxon>Neopterygii</taxon>
        <taxon>Teleostei</taxon>
        <taxon>Anguilliformes</taxon>
        <taxon>Anguillidae</taxon>
        <taxon>Anguilla</taxon>
    </lineage>
</organism>
<evidence type="ECO:0000313" key="1">
    <source>
        <dbReference type="EMBL" id="JAH15136.1"/>
    </source>
</evidence>
<accession>A0A0E9QE29</accession>
<sequence>MGYENLPCFLCQPMLHFTRNRLFSFPICLVYFKFTISQHVSLNIRAI</sequence>
<dbReference type="AlphaFoldDB" id="A0A0E9QE29"/>